<comment type="caution">
    <text evidence="2">The sequence shown here is derived from an EMBL/GenBank/DDBJ whole genome shotgun (WGS) entry which is preliminary data.</text>
</comment>
<protein>
    <submittedName>
        <fullName evidence="2">Uncharacterized protein</fullName>
    </submittedName>
</protein>
<dbReference type="RefSeq" id="WP_157892766.1">
    <property type="nucleotide sequence ID" value="NZ_JBHRTS010000004.1"/>
</dbReference>
<evidence type="ECO:0000313" key="2">
    <source>
        <dbReference type="EMBL" id="MFC3194411.1"/>
    </source>
</evidence>
<keyword evidence="1" id="KW-1133">Transmembrane helix</keyword>
<sequence>MKLIVTACSPELLLNKTVRLWWLVLSVLVLCVGWFWTRIEDRRWIPVMAQIRDLRVIHADLRNADVASQELLVQYELNYVVARKIITSHLIVKLSHSPVAGIMTSLEAEYWLMQKEAAVMSPVRVWVNAINPHQIR</sequence>
<evidence type="ECO:0000256" key="1">
    <source>
        <dbReference type="SAM" id="Phobius"/>
    </source>
</evidence>
<name>A0ABV7JCJ3_9GAMM</name>
<keyword evidence="1" id="KW-0472">Membrane</keyword>
<dbReference type="Proteomes" id="UP001595533">
    <property type="component" value="Unassembled WGS sequence"/>
</dbReference>
<feature type="transmembrane region" description="Helical" evidence="1">
    <location>
        <begin position="20"/>
        <end position="37"/>
    </location>
</feature>
<evidence type="ECO:0000313" key="3">
    <source>
        <dbReference type="Proteomes" id="UP001595533"/>
    </source>
</evidence>
<reference evidence="3" key="1">
    <citation type="journal article" date="2019" name="Int. J. Syst. Evol. Microbiol.">
        <title>The Global Catalogue of Microorganisms (GCM) 10K type strain sequencing project: providing services to taxonomists for standard genome sequencing and annotation.</title>
        <authorList>
            <consortium name="The Broad Institute Genomics Platform"/>
            <consortium name="The Broad Institute Genome Sequencing Center for Infectious Disease"/>
            <person name="Wu L."/>
            <person name="Ma J."/>
        </authorList>
    </citation>
    <scope>NUCLEOTIDE SEQUENCE [LARGE SCALE GENOMIC DNA]</scope>
    <source>
        <strain evidence="3">KCTC 42953</strain>
    </source>
</reference>
<accession>A0ABV7JCJ3</accession>
<gene>
    <name evidence="2" type="ORF">ACFODZ_09180</name>
</gene>
<dbReference type="EMBL" id="JBHRTS010000004">
    <property type="protein sequence ID" value="MFC3194411.1"/>
    <property type="molecule type" value="Genomic_DNA"/>
</dbReference>
<keyword evidence="1" id="KW-0812">Transmembrane</keyword>
<organism evidence="2 3">
    <name type="scientific">Marinicella sediminis</name>
    <dbReference type="NCBI Taxonomy" id="1792834"/>
    <lineage>
        <taxon>Bacteria</taxon>
        <taxon>Pseudomonadati</taxon>
        <taxon>Pseudomonadota</taxon>
        <taxon>Gammaproteobacteria</taxon>
        <taxon>Lysobacterales</taxon>
        <taxon>Marinicellaceae</taxon>
        <taxon>Marinicella</taxon>
    </lineage>
</organism>
<keyword evidence="3" id="KW-1185">Reference proteome</keyword>
<proteinExistence type="predicted"/>